<dbReference type="GO" id="GO:0016740">
    <property type="term" value="F:transferase activity"/>
    <property type="evidence" value="ECO:0007669"/>
    <property type="project" value="UniProtKB-KW"/>
</dbReference>
<gene>
    <name evidence="1" type="ORF">EDM56_22225</name>
</gene>
<keyword evidence="1" id="KW-0808">Transferase</keyword>
<evidence type="ECO:0000313" key="2">
    <source>
        <dbReference type="Proteomes" id="UP000271031"/>
    </source>
</evidence>
<accession>A0A3M8D5M7</accession>
<name>A0A3M8D5M7_9BACL</name>
<reference evidence="1 2" key="1">
    <citation type="submission" date="2018-10" db="EMBL/GenBank/DDBJ databases">
        <title>Phylogenomics of Brevibacillus.</title>
        <authorList>
            <person name="Dunlap C."/>
        </authorList>
    </citation>
    <scope>NUCLEOTIDE SEQUENCE [LARGE SCALE GENOMIC DNA]</scope>
    <source>
        <strain evidence="1 2">JCM 15716</strain>
    </source>
</reference>
<proteinExistence type="predicted"/>
<dbReference type="AlphaFoldDB" id="A0A3M8D5M7"/>
<dbReference type="OrthoDB" id="2968015at2"/>
<sequence length="168" mass="19650">MALHYRRCLTDEDRAKYTLYFIRNRADFHPSCSLAEALIHILHVINDAHIIMIEDDSGEMAGWGHYRYITDNPETGMKGKIAFVESVMLEKEYRSSRQFLIGFRCLISQIAEESPDADTFQFYAREDHGYLNRLYGKFAQVVGKREGYFGMENIFSTQLARLREYLNV</sequence>
<protein>
    <submittedName>
        <fullName evidence="1">GNAT family N-acetyltransferase</fullName>
    </submittedName>
</protein>
<evidence type="ECO:0000313" key="1">
    <source>
        <dbReference type="EMBL" id="RNB83384.1"/>
    </source>
</evidence>
<comment type="caution">
    <text evidence="1">The sequence shown here is derived from an EMBL/GenBank/DDBJ whole genome shotgun (WGS) entry which is preliminary data.</text>
</comment>
<dbReference type="EMBL" id="RHHQ01000018">
    <property type="protein sequence ID" value="RNB83384.1"/>
    <property type="molecule type" value="Genomic_DNA"/>
</dbReference>
<dbReference type="Proteomes" id="UP000271031">
    <property type="component" value="Unassembled WGS sequence"/>
</dbReference>
<keyword evidence="2" id="KW-1185">Reference proteome</keyword>
<organism evidence="1 2">
    <name type="scientific">Brevibacillus fluminis</name>
    <dbReference type="NCBI Taxonomy" id="511487"/>
    <lineage>
        <taxon>Bacteria</taxon>
        <taxon>Bacillati</taxon>
        <taxon>Bacillota</taxon>
        <taxon>Bacilli</taxon>
        <taxon>Bacillales</taxon>
        <taxon>Paenibacillaceae</taxon>
        <taxon>Brevibacillus</taxon>
    </lineage>
</organism>
<dbReference type="RefSeq" id="WP_122920116.1">
    <property type="nucleotide sequence ID" value="NZ_RHHQ01000018.1"/>
</dbReference>